<feature type="domain" description="TonB-dependent receptor-like beta-barrel" evidence="11">
    <location>
        <begin position="407"/>
        <end position="843"/>
    </location>
</feature>
<comment type="similarity">
    <text evidence="8 9">Belongs to the TonB-dependent receptor family.</text>
</comment>
<dbReference type="PANTHER" id="PTHR47234">
    <property type="match status" value="1"/>
</dbReference>
<evidence type="ECO:0000313" key="14">
    <source>
        <dbReference type="Proteomes" id="UP000249842"/>
    </source>
</evidence>
<comment type="caution">
    <text evidence="13">The sequence shown here is derived from an EMBL/GenBank/DDBJ whole genome shotgun (WGS) entry which is preliminary data.</text>
</comment>
<dbReference type="InterPro" id="IPR039426">
    <property type="entry name" value="TonB-dep_rcpt-like"/>
</dbReference>
<evidence type="ECO:0000256" key="3">
    <source>
        <dbReference type="ARBA" id="ARBA00022452"/>
    </source>
</evidence>
<dbReference type="SUPFAM" id="SSF56935">
    <property type="entry name" value="Porins"/>
    <property type="match status" value="1"/>
</dbReference>
<keyword evidence="5 9" id="KW-0798">TonB box</keyword>
<comment type="subcellular location">
    <subcellularLocation>
        <location evidence="1 8">Cell outer membrane</location>
        <topology evidence="1 8">Multi-pass membrane protein</topology>
    </subcellularLocation>
</comment>
<keyword evidence="14" id="KW-1185">Reference proteome</keyword>
<dbReference type="PANTHER" id="PTHR47234:SF2">
    <property type="entry name" value="TONB-DEPENDENT RECEPTOR"/>
    <property type="match status" value="1"/>
</dbReference>
<evidence type="ECO:0000256" key="7">
    <source>
        <dbReference type="ARBA" id="ARBA00023237"/>
    </source>
</evidence>
<dbReference type="AlphaFoldDB" id="A0A328B2R3"/>
<evidence type="ECO:0000256" key="6">
    <source>
        <dbReference type="ARBA" id="ARBA00023136"/>
    </source>
</evidence>
<dbReference type="Pfam" id="PF00593">
    <property type="entry name" value="TonB_dep_Rec_b-barrel"/>
    <property type="match status" value="1"/>
</dbReference>
<dbReference type="Gene3D" id="2.170.130.10">
    <property type="entry name" value="TonB-dependent receptor, plug domain"/>
    <property type="match status" value="1"/>
</dbReference>
<evidence type="ECO:0000256" key="9">
    <source>
        <dbReference type="RuleBase" id="RU003357"/>
    </source>
</evidence>
<keyword evidence="6 8" id="KW-0472">Membrane</keyword>
<dbReference type="Proteomes" id="UP000249842">
    <property type="component" value="Unassembled WGS sequence"/>
</dbReference>
<evidence type="ECO:0000256" key="5">
    <source>
        <dbReference type="ARBA" id="ARBA00023077"/>
    </source>
</evidence>
<dbReference type="PROSITE" id="PS52016">
    <property type="entry name" value="TONB_DEPENDENT_REC_3"/>
    <property type="match status" value="1"/>
</dbReference>
<protein>
    <recommendedName>
        <fullName evidence="15">TonB-dependent receptor</fullName>
    </recommendedName>
</protein>
<accession>A0A328B2R3</accession>
<keyword evidence="2 8" id="KW-0813">Transport</keyword>
<dbReference type="InterPro" id="IPR012910">
    <property type="entry name" value="Plug_dom"/>
</dbReference>
<keyword evidence="10" id="KW-0732">Signal</keyword>
<evidence type="ECO:0000313" key="13">
    <source>
        <dbReference type="EMBL" id="RAK61209.1"/>
    </source>
</evidence>
<evidence type="ECO:0000259" key="12">
    <source>
        <dbReference type="Pfam" id="PF07715"/>
    </source>
</evidence>
<dbReference type="Pfam" id="PF07715">
    <property type="entry name" value="Plug"/>
    <property type="match status" value="1"/>
</dbReference>
<proteinExistence type="inferred from homology"/>
<evidence type="ECO:0000259" key="11">
    <source>
        <dbReference type="Pfam" id="PF00593"/>
    </source>
</evidence>
<keyword evidence="4 8" id="KW-0812">Transmembrane</keyword>
<dbReference type="OrthoDB" id="7051241at2"/>
<dbReference type="InterPro" id="IPR036942">
    <property type="entry name" value="Beta-barrel_TonB_sf"/>
</dbReference>
<feature type="chain" id="PRO_5016375506" description="TonB-dependent receptor" evidence="10">
    <location>
        <begin position="35"/>
        <end position="879"/>
    </location>
</feature>
<evidence type="ECO:0000256" key="1">
    <source>
        <dbReference type="ARBA" id="ARBA00004571"/>
    </source>
</evidence>
<organism evidence="13 14">
    <name type="scientific">Phenylobacterium hankyongense</name>
    <dbReference type="NCBI Taxonomy" id="1813876"/>
    <lineage>
        <taxon>Bacteria</taxon>
        <taxon>Pseudomonadati</taxon>
        <taxon>Pseudomonadota</taxon>
        <taxon>Alphaproteobacteria</taxon>
        <taxon>Caulobacterales</taxon>
        <taxon>Caulobacteraceae</taxon>
        <taxon>Phenylobacterium</taxon>
    </lineage>
</organism>
<reference evidence="14" key="1">
    <citation type="submission" date="2018-05" db="EMBL/GenBank/DDBJ databases">
        <authorList>
            <person name="Li X."/>
        </authorList>
    </citation>
    <scope>NUCLEOTIDE SEQUENCE [LARGE SCALE GENOMIC DNA]</scope>
    <source>
        <strain evidence="14">HKS-05</strain>
    </source>
</reference>
<sequence length="879" mass="94482">MSKLSNLTPNRVQRRILLGSAAVLSIVLPHAALAQVNAAAAAPAESASSTPAKETALDEVVVTGSSIRGVAPTGSALIAVGRDTIKMNAPATVSELVSSIPQLGNFGANSEQSTSNRFRSPGFDPNIHNLGIYATLTLFNGHRFAPVGGEAVFPDPSIIPVIALQRVEVVADGASAVYGSDAVAGVVNFIYRKDVDGLEASATYGGNNSKYQKRDFSAIWGKTWDTGGVMVAYEYSDNHSPTNADLGIVLDQSYRGGRDLRTTSCPNPNISVGGKTYGYPSFATTPNKCENSLLNSIIPNGKRHSVLATAHQDLGERVKLWTELNYSNYETNRTSGPRSFTVVVPNTNPYFVLPPGVVATSESVTRSGLGLFPNPHGFQTSEVMGITGGLDIDLGGGWSGGIMTHFSKTHDFNSDPEIDIAVAQALANNTTLATAFNPFGQAAQNNPSVLSQIDNGYTQINNAHQYLRELQIKADGPLFKIPGGEVRAAVGADFRDEEARQLQYAGAARVDQILVRNDDVNRAVEGLYGEVHVPLFSAENAIPGFQRLEVSVSGRYDHYQKLGGTFNPKYGVVWEPIDGVALHASYGKAYAAPNLGMLTSIFGVPQPGSNIAGVGTVNVYNMGGGNPNLTPERAKSYSYGVDYTPDYIHGLRFSATYYHVEYSNLVYKPTTNDAFFNPAFADSITRFPTAAQIAQAIKDAPPQSPVPAVIDYIFRSYAINLGTRRFAGVDLDASYQMDTGLGRFSFAANANRQLQFDQQVVAGTPFTSRLGTTDAVKWKARLSASWNMEPVTLAVFMNYTGSFKNTAITPVQTVDSWTTFDLVGTYDLPHVMSGSQIQLRAANVFDKKPPFYDGTGGYYAPLASPFGRTLEVTLRAKFW</sequence>
<feature type="signal peptide" evidence="10">
    <location>
        <begin position="1"/>
        <end position="34"/>
    </location>
</feature>
<evidence type="ECO:0008006" key="15">
    <source>
        <dbReference type="Google" id="ProtNLM"/>
    </source>
</evidence>
<gene>
    <name evidence="13" type="ORF">DJ021_16035</name>
</gene>
<evidence type="ECO:0000256" key="10">
    <source>
        <dbReference type="SAM" id="SignalP"/>
    </source>
</evidence>
<evidence type="ECO:0000256" key="2">
    <source>
        <dbReference type="ARBA" id="ARBA00022448"/>
    </source>
</evidence>
<keyword evidence="3 8" id="KW-1134">Transmembrane beta strand</keyword>
<feature type="domain" description="TonB-dependent receptor plug" evidence="12">
    <location>
        <begin position="76"/>
        <end position="186"/>
    </location>
</feature>
<dbReference type="GO" id="GO:0009279">
    <property type="term" value="C:cell outer membrane"/>
    <property type="evidence" value="ECO:0007669"/>
    <property type="project" value="UniProtKB-SubCell"/>
</dbReference>
<evidence type="ECO:0000256" key="4">
    <source>
        <dbReference type="ARBA" id="ARBA00022692"/>
    </source>
</evidence>
<dbReference type="InterPro" id="IPR000531">
    <property type="entry name" value="Beta-barrel_TonB"/>
</dbReference>
<name>A0A328B2R3_9CAUL</name>
<keyword evidence="7 8" id="KW-0998">Cell outer membrane</keyword>
<dbReference type="EMBL" id="QFYP01000001">
    <property type="protein sequence ID" value="RAK61209.1"/>
    <property type="molecule type" value="Genomic_DNA"/>
</dbReference>
<dbReference type="Gene3D" id="2.40.170.20">
    <property type="entry name" value="TonB-dependent receptor, beta-barrel domain"/>
    <property type="match status" value="1"/>
</dbReference>
<dbReference type="InterPro" id="IPR037066">
    <property type="entry name" value="Plug_dom_sf"/>
</dbReference>
<evidence type="ECO:0000256" key="8">
    <source>
        <dbReference type="PROSITE-ProRule" id="PRU01360"/>
    </source>
</evidence>